<proteinExistence type="predicted"/>
<accession>A0A2P2PB87</accession>
<dbReference type="AlphaFoldDB" id="A0A2P2PB87"/>
<sequence>MPFLPFLKSKKIRVITCCHRKNQLCRYTQLY</sequence>
<evidence type="ECO:0000313" key="1">
    <source>
        <dbReference type="EMBL" id="MBX52012.1"/>
    </source>
</evidence>
<reference evidence="1" key="1">
    <citation type="submission" date="2018-02" db="EMBL/GenBank/DDBJ databases">
        <title>Rhizophora mucronata_Transcriptome.</title>
        <authorList>
            <person name="Meera S.P."/>
            <person name="Sreeshan A."/>
            <person name="Augustine A."/>
        </authorList>
    </citation>
    <scope>NUCLEOTIDE SEQUENCE</scope>
    <source>
        <tissue evidence="1">Leaf</tissue>
    </source>
</reference>
<dbReference type="EMBL" id="GGEC01071528">
    <property type="protein sequence ID" value="MBX52012.1"/>
    <property type="molecule type" value="Transcribed_RNA"/>
</dbReference>
<protein>
    <submittedName>
        <fullName evidence="1">Uncharacterized protein</fullName>
    </submittedName>
</protein>
<name>A0A2P2PB87_RHIMU</name>
<organism evidence="1">
    <name type="scientific">Rhizophora mucronata</name>
    <name type="common">Asiatic mangrove</name>
    <dbReference type="NCBI Taxonomy" id="61149"/>
    <lineage>
        <taxon>Eukaryota</taxon>
        <taxon>Viridiplantae</taxon>
        <taxon>Streptophyta</taxon>
        <taxon>Embryophyta</taxon>
        <taxon>Tracheophyta</taxon>
        <taxon>Spermatophyta</taxon>
        <taxon>Magnoliopsida</taxon>
        <taxon>eudicotyledons</taxon>
        <taxon>Gunneridae</taxon>
        <taxon>Pentapetalae</taxon>
        <taxon>rosids</taxon>
        <taxon>fabids</taxon>
        <taxon>Malpighiales</taxon>
        <taxon>Rhizophoraceae</taxon>
        <taxon>Rhizophora</taxon>
    </lineage>
</organism>